<comment type="caution">
    <text evidence="10">The sequence shown here is derived from an EMBL/GenBank/DDBJ whole genome shotgun (WGS) entry which is preliminary data.</text>
</comment>
<feature type="domain" description="GH18" evidence="9">
    <location>
        <begin position="61"/>
        <end position="451"/>
    </location>
</feature>
<dbReference type="AlphaFoldDB" id="A0A8H5D531"/>
<keyword evidence="3" id="KW-0146">Chitin degradation</keyword>
<dbReference type="PANTHER" id="PTHR11177:SF317">
    <property type="entry name" value="CHITINASE 12-RELATED"/>
    <property type="match status" value="1"/>
</dbReference>
<dbReference type="EMBL" id="JAACJM010000062">
    <property type="protein sequence ID" value="KAF5353735.1"/>
    <property type="molecule type" value="Genomic_DNA"/>
</dbReference>
<dbReference type="Proteomes" id="UP000559256">
    <property type="component" value="Unassembled WGS sequence"/>
</dbReference>
<keyword evidence="6" id="KW-0624">Polysaccharide degradation</keyword>
<dbReference type="GO" id="GO:0008843">
    <property type="term" value="F:endochitinase activity"/>
    <property type="evidence" value="ECO:0007669"/>
    <property type="project" value="UniProtKB-EC"/>
</dbReference>
<dbReference type="GO" id="GO:0000272">
    <property type="term" value="P:polysaccharide catabolic process"/>
    <property type="evidence" value="ECO:0007669"/>
    <property type="project" value="UniProtKB-KW"/>
</dbReference>
<dbReference type="GO" id="GO:0006032">
    <property type="term" value="P:chitin catabolic process"/>
    <property type="evidence" value="ECO:0007669"/>
    <property type="project" value="UniProtKB-KW"/>
</dbReference>
<evidence type="ECO:0000256" key="4">
    <source>
        <dbReference type="ARBA" id="ARBA00023277"/>
    </source>
</evidence>
<keyword evidence="11" id="KW-1185">Reference proteome</keyword>
<dbReference type="InterPro" id="IPR050314">
    <property type="entry name" value="Glycosyl_Hydrlase_18"/>
</dbReference>
<dbReference type="Gene3D" id="3.20.20.80">
    <property type="entry name" value="Glycosidases"/>
    <property type="match status" value="2"/>
</dbReference>
<dbReference type="SMART" id="SM00636">
    <property type="entry name" value="Glyco_18"/>
    <property type="match status" value="1"/>
</dbReference>
<dbReference type="GO" id="GO:0005576">
    <property type="term" value="C:extracellular region"/>
    <property type="evidence" value="ECO:0007669"/>
    <property type="project" value="TreeGrafter"/>
</dbReference>
<dbReference type="InterPro" id="IPR001579">
    <property type="entry name" value="Glyco_hydro_18_chit_AS"/>
</dbReference>
<evidence type="ECO:0000256" key="6">
    <source>
        <dbReference type="ARBA" id="ARBA00023326"/>
    </source>
</evidence>
<dbReference type="SUPFAM" id="SSF54556">
    <property type="entry name" value="Chitinase insertion domain"/>
    <property type="match status" value="1"/>
</dbReference>
<dbReference type="PROSITE" id="PS51910">
    <property type="entry name" value="GH18_2"/>
    <property type="match status" value="1"/>
</dbReference>
<name>A0A8H5D531_9AGAR</name>
<sequence length="451" mass="48788">MLGLYNPIATAHPSCSGTVSNPILSMISLFSSPLSLALIASSLSVASADTLATEATQYKPTIASAYFTGWHSTNATPIFSVSDISWRRYTRMVYAFAETTSNIHSLSLSGSNPSSLPPFVAAAHKNNVNAIVSIGGWTGSRFWSTAVGSHDNRTAFVKTVTDFATQYKLDGLDFDWEYPVNQGIGCNIVNPNDTANYIKFLKLLRQDPVGAKLDLSAAVPVTPYNDASGKPYTDMSEFAQYLDHIMIMNYDVWGPWSSAVGPIAPLNDTCAASANQQGSAVYAINAWRSARVPAHKIVLGLASYGYSYQVAKKDAYVNGSTIQLAAYPRFNSNAHPKGDSWDNAALTPLDVCGNPQGNGGTWDMWSLVGAGLLTKEGKPVDGIPYRFDNCSQTAYVYRPNKEIMISFDDPRAYAAKGQFIKDQKLDGFAMWEAGGDYNNILLDSVRNAAGF</sequence>
<dbReference type="SUPFAM" id="SSF51445">
    <property type="entry name" value="(Trans)glycosidases"/>
    <property type="match status" value="1"/>
</dbReference>
<dbReference type="OrthoDB" id="73875at2759"/>
<reference evidence="10 11" key="1">
    <citation type="journal article" date="2020" name="ISME J.">
        <title>Uncovering the hidden diversity of litter-decomposition mechanisms in mushroom-forming fungi.</title>
        <authorList>
            <person name="Floudas D."/>
            <person name="Bentzer J."/>
            <person name="Ahren D."/>
            <person name="Johansson T."/>
            <person name="Persson P."/>
            <person name="Tunlid A."/>
        </authorList>
    </citation>
    <scope>NUCLEOTIDE SEQUENCE [LARGE SCALE GENOMIC DNA]</scope>
    <source>
        <strain evidence="10 11">CBS 291.85</strain>
    </source>
</reference>
<evidence type="ECO:0000256" key="7">
    <source>
        <dbReference type="RuleBase" id="RU000489"/>
    </source>
</evidence>
<evidence type="ECO:0000256" key="2">
    <source>
        <dbReference type="ARBA" id="ARBA00022801"/>
    </source>
</evidence>
<evidence type="ECO:0000259" key="9">
    <source>
        <dbReference type="PROSITE" id="PS51910"/>
    </source>
</evidence>
<evidence type="ECO:0000256" key="3">
    <source>
        <dbReference type="ARBA" id="ARBA00023024"/>
    </source>
</evidence>
<evidence type="ECO:0000256" key="8">
    <source>
        <dbReference type="RuleBase" id="RU004453"/>
    </source>
</evidence>
<dbReference type="InterPro" id="IPR001223">
    <property type="entry name" value="Glyco_hydro18_cat"/>
</dbReference>
<gene>
    <name evidence="10" type="ORF">D9758_008619</name>
</gene>
<dbReference type="InterPro" id="IPR011583">
    <property type="entry name" value="Chitinase_II/V-like_cat"/>
</dbReference>
<evidence type="ECO:0000256" key="5">
    <source>
        <dbReference type="ARBA" id="ARBA00023295"/>
    </source>
</evidence>
<dbReference type="GO" id="GO:0008061">
    <property type="term" value="F:chitin binding"/>
    <property type="evidence" value="ECO:0007669"/>
    <property type="project" value="InterPro"/>
</dbReference>
<evidence type="ECO:0000313" key="10">
    <source>
        <dbReference type="EMBL" id="KAF5353735.1"/>
    </source>
</evidence>
<dbReference type="PROSITE" id="PS01095">
    <property type="entry name" value="GH18_1"/>
    <property type="match status" value="1"/>
</dbReference>
<keyword evidence="2 7" id="KW-0378">Hydrolase</keyword>
<evidence type="ECO:0000256" key="1">
    <source>
        <dbReference type="ARBA" id="ARBA00000822"/>
    </source>
</evidence>
<comment type="catalytic activity">
    <reaction evidence="1">
        <text>Random endo-hydrolysis of N-acetyl-beta-D-glucosaminide (1-&gt;4)-beta-linkages in chitin and chitodextrins.</text>
        <dbReference type="EC" id="3.2.1.14"/>
    </reaction>
</comment>
<accession>A0A8H5D531</accession>
<keyword evidence="5 7" id="KW-0326">Glycosidase</keyword>
<proteinExistence type="inferred from homology"/>
<dbReference type="PANTHER" id="PTHR11177">
    <property type="entry name" value="CHITINASE"/>
    <property type="match status" value="1"/>
</dbReference>
<evidence type="ECO:0000313" key="11">
    <source>
        <dbReference type="Proteomes" id="UP000559256"/>
    </source>
</evidence>
<keyword evidence="4" id="KW-0119">Carbohydrate metabolism</keyword>
<dbReference type="Pfam" id="PF00704">
    <property type="entry name" value="Glyco_hydro_18"/>
    <property type="match status" value="1"/>
</dbReference>
<comment type="similarity">
    <text evidence="8">Belongs to the glycosyl hydrolase 18 family.</text>
</comment>
<protein>
    <recommendedName>
        <fullName evidence="9">GH18 domain-containing protein</fullName>
    </recommendedName>
</protein>
<organism evidence="10 11">
    <name type="scientific">Tetrapyrgos nigripes</name>
    <dbReference type="NCBI Taxonomy" id="182062"/>
    <lineage>
        <taxon>Eukaryota</taxon>
        <taxon>Fungi</taxon>
        <taxon>Dikarya</taxon>
        <taxon>Basidiomycota</taxon>
        <taxon>Agaricomycotina</taxon>
        <taxon>Agaricomycetes</taxon>
        <taxon>Agaricomycetidae</taxon>
        <taxon>Agaricales</taxon>
        <taxon>Marasmiineae</taxon>
        <taxon>Marasmiaceae</taxon>
        <taxon>Tetrapyrgos</taxon>
    </lineage>
</organism>
<dbReference type="InterPro" id="IPR017853">
    <property type="entry name" value="GH"/>
</dbReference>
<dbReference type="InterPro" id="IPR029070">
    <property type="entry name" value="Chitinase_insertion_sf"/>
</dbReference>